<keyword evidence="4" id="KW-0347">Helicase</keyword>
<dbReference type="EMBL" id="CABDUW010000008">
    <property type="protein sequence ID" value="VTJ51737.1"/>
    <property type="molecule type" value="Genomic_DNA"/>
</dbReference>
<keyword evidence="3" id="KW-0378">Hydrolase</keyword>
<dbReference type="InterPro" id="IPR027417">
    <property type="entry name" value="P-loop_NTPase"/>
</dbReference>
<proteinExistence type="predicted"/>
<protein>
    <recommendedName>
        <fullName evidence="1">RNA helicase</fullName>
        <ecNumber evidence="1">3.6.4.13</ecNumber>
    </recommendedName>
</protein>
<dbReference type="InterPro" id="IPR050079">
    <property type="entry name" value="DEAD_box_RNA_helicase"/>
</dbReference>
<organism evidence="9 10">
    <name type="scientific">Marmota monax</name>
    <name type="common">Woodchuck</name>
    <dbReference type="NCBI Taxonomy" id="9995"/>
    <lineage>
        <taxon>Eukaryota</taxon>
        <taxon>Metazoa</taxon>
        <taxon>Chordata</taxon>
        <taxon>Craniata</taxon>
        <taxon>Vertebrata</taxon>
        <taxon>Euteleostomi</taxon>
        <taxon>Mammalia</taxon>
        <taxon>Eutheria</taxon>
        <taxon>Euarchontoglires</taxon>
        <taxon>Glires</taxon>
        <taxon>Rodentia</taxon>
        <taxon>Sciuromorpha</taxon>
        <taxon>Sciuridae</taxon>
        <taxon>Xerinae</taxon>
        <taxon>Marmotini</taxon>
        <taxon>Marmota</taxon>
    </lineage>
</organism>
<dbReference type="PANTHER" id="PTHR47959">
    <property type="entry name" value="ATP-DEPENDENT RNA HELICASE RHLE-RELATED"/>
    <property type="match status" value="1"/>
</dbReference>
<dbReference type="GO" id="GO:0003724">
    <property type="term" value="F:RNA helicase activity"/>
    <property type="evidence" value="ECO:0007669"/>
    <property type="project" value="UniProtKB-EC"/>
</dbReference>
<name>A0A5E4A3G4_MARMO</name>
<accession>A0A5E4A3G4</accession>
<evidence type="ECO:0000259" key="8">
    <source>
        <dbReference type="PROSITE" id="PS51195"/>
    </source>
</evidence>
<feature type="domain" description="DEAD-box RNA helicase Q" evidence="8">
    <location>
        <begin position="126"/>
        <end position="154"/>
    </location>
</feature>
<dbReference type="EC" id="3.6.4.13" evidence="1"/>
<dbReference type="PROSITE" id="PS51195">
    <property type="entry name" value="Q_MOTIF"/>
    <property type="match status" value="1"/>
</dbReference>
<evidence type="ECO:0000256" key="6">
    <source>
        <dbReference type="PROSITE-ProRule" id="PRU00552"/>
    </source>
</evidence>
<dbReference type="PANTHER" id="PTHR47959:SF8">
    <property type="entry name" value="RNA HELICASE"/>
    <property type="match status" value="1"/>
</dbReference>
<dbReference type="Gene3D" id="3.40.50.300">
    <property type="entry name" value="P-loop containing nucleotide triphosphate hydrolases"/>
    <property type="match status" value="1"/>
</dbReference>
<dbReference type="Proteomes" id="UP000335636">
    <property type="component" value="Unassembled WGS sequence"/>
</dbReference>
<reference evidence="9" key="1">
    <citation type="submission" date="2019-04" db="EMBL/GenBank/DDBJ databases">
        <authorList>
            <person name="Alioto T."/>
            <person name="Alioto T."/>
        </authorList>
    </citation>
    <scope>NUCLEOTIDE SEQUENCE [LARGE SCALE GENOMIC DNA]</scope>
</reference>
<dbReference type="AlphaFoldDB" id="A0A5E4A3G4"/>
<evidence type="ECO:0000313" key="10">
    <source>
        <dbReference type="Proteomes" id="UP000335636"/>
    </source>
</evidence>
<feature type="compositionally biased region" description="Basic residues" evidence="7">
    <location>
        <begin position="20"/>
        <end position="31"/>
    </location>
</feature>
<feature type="region of interest" description="Disordered" evidence="7">
    <location>
        <begin position="1"/>
        <end position="112"/>
    </location>
</feature>
<dbReference type="GO" id="GO:0005829">
    <property type="term" value="C:cytosol"/>
    <property type="evidence" value="ECO:0007669"/>
    <property type="project" value="TreeGrafter"/>
</dbReference>
<evidence type="ECO:0000256" key="7">
    <source>
        <dbReference type="SAM" id="MobiDB-lite"/>
    </source>
</evidence>
<feature type="short sequence motif" description="Q motif" evidence="6">
    <location>
        <begin position="126"/>
        <end position="154"/>
    </location>
</feature>
<sequence>MAAGKRGAAGPRSPAAMAQWRKKKGLRKRRGAASQARDSDSEDGEFEIRAEDDARAGKLGPGRPLPTFPTSECTSDVEPDTREMVRAQNKKKKKSGGFQSMECTSDVEPDTREMVRAQNKKKKKSGGFQSMGLSYPVFKGIMKKGYKVPTPIQRKMEVVGPAE</sequence>
<feature type="compositionally biased region" description="Basic and acidic residues" evidence="7">
    <location>
        <begin position="46"/>
        <end position="56"/>
    </location>
</feature>
<evidence type="ECO:0000256" key="4">
    <source>
        <dbReference type="ARBA" id="ARBA00022806"/>
    </source>
</evidence>
<evidence type="ECO:0000256" key="3">
    <source>
        <dbReference type="ARBA" id="ARBA00022801"/>
    </source>
</evidence>
<evidence type="ECO:0000256" key="1">
    <source>
        <dbReference type="ARBA" id="ARBA00012552"/>
    </source>
</evidence>
<comment type="caution">
    <text evidence="9">The sequence shown here is derived from an EMBL/GenBank/DDBJ whole genome shotgun (WGS) entry which is preliminary data.</text>
</comment>
<dbReference type="InterPro" id="IPR014014">
    <property type="entry name" value="RNA_helicase_DEAD_Q_motif"/>
</dbReference>
<keyword evidence="5" id="KW-0067">ATP-binding</keyword>
<evidence type="ECO:0000256" key="5">
    <source>
        <dbReference type="ARBA" id="ARBA00022840"/>
    </source>
</evidence>
<dbReference type="GO" id="GO:0016787">
    <property type="term" value="F:hydrolase activity"/>
    <property type="evidence" value="ECO:0007669"/>
    <property type="project" value="UniProtKB-KW"/>
</dbReference>
<keyword evidence="2" id="KW-0547">Nucleotide-binding</keyword>
<gene>
    <name evidence="9" type="ORF">MONAX_5E026383</name>
</gene>
<evidence type="ECO:0000313" key="9">
    <source>
        <dbReference type="EMBL" id="VTJ51737.1"/>
    </source>
</evidence>
<keyword evidence="10" id="KW-1185">Reference proteome</keyword>
<dbReference type="GO" id="GO:0005524">
    <property type="term" value="F:ATP binding"/>
    <property type="evidence" value="ECO:0007669"/>
    <property type="project" value="UniProtKB-KW"/>
</dbReference>
<evidence type="ECO:0000256" key="2">
    <source>
        <dbReference type="ARBA" id="ARBA00022741"/>
    </source>
</evidence>